<dbReference type="Proteomes" id="UP000266841">
    <property type="component" value="Unassembled WGS sequence"/>
</dbReference>
<organism evidence="2 3">
    <name type="scientific">Thalassiosira oceanica</name>
    <name type="common">Marine diatom</name>
    <dbReference type="NCBI Taxonomy" id="159749"/>
    <lineage>
        <taxon>Eukaryota</taxon>
        <taxon>Sar</taxon>
        <taxon>Stramenopiles</taxon>
        <taxon>Ochrophyta</taxon>
        <taxon>Bacillariophyta</taxon>
        <taxon>Coscinodiscophyceae</taxon>
        <taxon>Thalassiosirophycidae</taxon>
        <taxon>Thalassiosirales</taxon>
        <taxon>Thalassiosiraceae</taxon>
        <taxon>Thalassiosira</taxon>
    </lineage>
</organism>
<evidence type="ECO:0000313" key="2">
    <source>
        <dbReference type="EMBL" id="EJK72012.1"/>
    </source>
</evidence>
<dbReference type="SUPFAM" id="SSF52047">
    <property type="entry name" value="RNI-like"/>
    <property type="match status" value="1"/>
</dbReference>
<feature type="non-terminal residue" evidence="2">
    <location>
        <position position="1"/>
    </location>
</feature>
<comment type="caution">
    <text evidence="2">The sequence shown here is derived from an EMBL/GenBank/DDBJ whole genome shotgun (WGS) entry which is preliminary data.</text>
</comment>
<dbReference type="OrthoDB" id="120976at2759"/>
<feature type="compositionally biased region" description="Low complexity" evidence="1">
    <location>
        <begin position="1"/>
        <end position="11"/>
    </location>
</feature>
<evidence type="ECO:0000256" key="1">
    <source>
        <dbReference type="SAM" id="MobiDB-lite"/>
    </source>
</evidence>
<gene>
    <name evidence="2" type="ORF">THAOC_06497</name>
</gene>
<evidence type="ECO:0000313" key="3">
    <source>
        <dbReference type="Proteomes" id="UP000266841"/>
    </source>
</evidence>
<evidence type="ECO:0008006" key="4">
    <source>
        <dbReference type="Google" id="ProtNLM"/>
    </source>
</evidence>
<proteinExistence type="predicted"/>
<feature type="region of interest" description="Disordered" evidence="1">
    <location>
        <begin position="1"/>
        <end position="33"/>
    </location>
</feature>
<protein>
    <recommendedName>
        <fullName evidence="4">F-box domain-containing protein</fullName>
    </recommendedName>
</protein>
<dbReference type="Gene3D" id="3.80.10.10">
    <property type="entry name" value="Ribonuclease Inhibitor"/>
    <property type="match status" value="1"/>
</dbReference>
<keyword evidence="3" id="KW-1185">Reference proteome</keyword>
<dbReference type="InterPro" id="IPR032675">
    <property type="entry name" value="LRR_dom_sf"/>
</dbReference>
<dbReference type="AlphaFoldDB" id="K0TLN8"/>
<feature type="region of interest" description="Disordered" evidence="1">
    <location>
        <begin position="47"/>
        <end position="67"/>
    </location>
</feature>
<sequence length="666" mass="75369">AGGAASLAAASRHSRSGWGIDPEADAEENNLGWPPRVVLTPITKHERQTTHSTFSMEHEGGDSSMTSHRNNRVWTTYNSYNTVLRIEQNSPLITQLNVYDDTPFTVEDWIRLGRAVGGNTNIVELRLRFFTDGADDDPIRSTEVQNAFCAGLARNRSIQKFQSNNIHYTSEQIGIMRPFFSHNASLTRIKFDGSELEPGAIGVLTEAIKKRGGKCQDHSFIRIQIGCWVTKTSRRNSGPRKDVLPFDKLDIEWVHQKLDLYQNRIRDDGCMVIAESLRTNKRLRWLSVGMNNITSDGFASFIPAVYDTSSIDSTLNSNHTLEQVTTYRERFAPRELLDILRMNKTTDKRSTAKLKVLRCHFFDGNFDMTAIASLDMKLLPCLLGWFARLKESKNADFKVLQSCRSTVYRMIQRNPELCRCPHYENMRPVVQIEKETDWSIALEAINTRHRLIAYPVMPKGRATSSHVTAVNIRISPPGSPLAYQISPKMFRSWAEVAQVTFTEISYFDLHWPDNSKPATACEYDKVLAAPHHVIAAQSRRRPILASFDPNDRFLLAVLNFVSHELAKRALEQPPRCLLDQRQAVDGIGPLPSERLARERHLAKIPSIEQGGQEKHDVGIEERRLNGCDLLPLNGIERAGHGTGGCLMLLWLVLIWWARGSVISQSN</sequence>
<dbReference type="EMBL" id="AGNL01006480">
    <property type="protein sequence ID" value="EJK72012.1"/>
    <property type="molecule type" value="Genomic_DNA"/>
</dbReference>
<accession>K0TLN8</accession>
<name>K0TLN8_THAOC</name>
<reference evidence="2 3" key="1">
    <citation type="journal article" date="2012" name="Genome Biol.">
        <title>Genome and low-iron response of an oceanic diatom adapted to chronic iron limitation.</title>
        <authorList>
            <person name="Lommer M."/>
            <person name="Specht M."/>
            <person name="Roy A.S."/>
            <person name="Kraemer L."/>
            <person name="Andreson R."/>
            <person name="Gutowska M.A."/>
            <person name="Wolf J."/>
            <person name="Bergner S.V."/>
            <person name="Schilhabel M.B."/>
            <person name="Klostermeier U.C."/>
            <person name="Beiko R.G."/>
            <person name="Rosenstiel P."/>
            <person name="Hippler M."/>
            <person name="Laroche J."/>
        </authorList>
    </citation>
    <scope>NUCLEOTIDE SEQUENCE [LARGE SCALE GENOMIC DNA]</scope>
    <source>
        <strain evidence="2 3">CCMP1005</strain>
    </source>
</reference>